<reference evidence="5" key="1">
    <citation type="submission" date="2022-09" db="EMBL/GenBank/DDBJ databases">
        <title>Intensive care unit water sources are persistently colonized with multi-drug resistant bacteria and are the site of extensive horizontal gene transfer of antibiotic resistance genes.</title>
        <authorList>
            <person name="Diorio-Toth L."/>
        </authorList>
    </citation>
    <scope>NUCLEOTIDE SEQUENCE</scope>
    <source>
        <strain evidence="5">GD03851</strain>
    </source>
</reference>
<dbReference type="InterPro" id="IPR029044">
    <property type="entry name" value="Nucleotide-diphossugar_trans"/>
</dbReference>
<evidence type="ECO:0000256" key="2">
    <source>
        <dbReference type="ARBA" id="ARBA00022676"/>
    </source>
</evidence>
<organism evidence="5 6">
    <name type="scientific">Acinetobacter johnsonii</name>
    <dbReference type="NCBI Taxonomy" id="40214"/>
    <lineage>
        <taxon>Bacteria</taxon>
        <taxon>Pseudomonadati</taxon>
        <taxon>Pseudomonadota</taxon>
        <taxon>Gammaproteobacteria</taxon>
        <taxon>Moraxellales</taxon>
        <taxon>Moraxellaceae</taxon>
        <taxon>Acinetobacter</taxon>
    </lineage>
</organism>
<accession>A0AA42IK42</accession>
<dbReference type="SUPFAM" id="SSF53448">
    <property type="entry name" value="Nucleotide-diphospho-sugar transferases"/>
    <property type="match status" value="1"/>
</dbReference>
<comment type="similarity">
    <text evidence="1">Belongs to the glycosyltransferase 2 family.</text>
</comment>
<feature type="domain" description="Glycosyltransferase 2-like" evidence="4">
    <location>
        <begin position="6"/>
        <end position="175"/>
    </location>
</feature>
<dbReference type="Pfam" id="PF00535">
    <property type="entry name" value="Glycos_transf_2"/>
    <property type="match status" value="1"/>
</dbReference>
<dbReference type="AlphaFoldDB" id="A0AA42IK42"/>
<evidence type="ECO:0000256" key="3">
    <source>
        <dbReference type="ARBA" id="ARBA00022679"/>
    </source>
</evidence>
<protein>
    <submittedName>
        <fullName evidence="5">Glycosyltransferase family 2 protein</fullName>
    </submittedName>
</protein>
<dbReference type="RefSeq" id="WP_279698166.1">
    <property type="nucleotide sequence ID" value="NZ_JAOCDR010000010.1"/>
</dbReference>
<dbReference type="CDD" id="cd02526">
    <property type="entry name" value="GT2_RfbF_like"/>
    <property type="match status" value="1"/>
</dbReference>
<comment type="caution">
    <text evidence="5">The sequence shown here is derived from an EMBL/GenBank/DDBJ whole genome shotgun (WGS) entry which is preliminary data.</text>
</comment>
<keyword evidence="3" id="KW-0808">Transferase</keyword>
<dbReference type="GO" id="GO:0016757">
    <property type="term" value="F:glycosyltransferase activity"/>
    <property type="evidence" value="ECO:0007669"/>
    <property type="project" value="UniProtKB-KW"/>
</dbReference>
<evidence type="ECO:0000259" key="4">
    <source>
        <dbReference type="Pfam" id="PF00535"/>
    </source>
</evidence>
<proteinExistence type="inferred from homology"/>
<keyword evidence="2" id="KW-0328">Glycosyltransferase</keyword>
<sequence>MNICTLIVTYNPDIHKLKNLINSLLTFNGVRIVVVDNNSSNIGSIKEIGKVSDLVKIEILSDNKGIAYAQNVGIQYAIEEQSEFILFFDQDSVIDSGFIKELYCDFNKLIRKNIKLAAIGPRFIDEKNNFYFPALRLNKFGLIDKLCIENISEPIEVSVLISSGTLVSVDALKEIGLMREEFFIDFVDTEWCFRALGKGYRIYVSGNAIMKHSIGDETIQLFNFKIPVHSGFRRYYRIRNLFFMWKMPYIPRKLTAKLMVSNLFHQFLLFLLKDNKADYIKYYYKAVLDGIKQSKNYQV</sequence>
<evidence type="ECO:0000313" key="5">
    <source>
        <dbReference type="EMBL" id="MDH0655839.1"/>
    </source>
</evidence>
<dbReference type="InterPro" id="IPR006446">
    <property type="entry name" value="RhaTrfase"/>
</dbReference>
<evidence type="ECO:0000256" key="1">
    <source>
        <dbReference type="ARBA" id="ARBA00006739"/>
    </source>
</evidence>
<evidence type="ECO:0000313" key="6">
    <source>
        <dbReference type="Proteomes" id="UP001161099"/>
    </source>
</evidence>
<dbReference type="InterPro" id="IPR001173">
    <property type="entry name" value="Glyco_trans_2-like"/>
</dbReference>
<dbReference type="PANTHER" id="PTHR43179:SF12">
    <property type="entry name" value="GALACTOFURANOSYLTRANSFERASE GLFT2"/>
    <property type="match status" value="1"/>
</dbReference>
<dbReference type="EMBL" id="JAOCDR010000010">
    <property type="protein sequence ID" value="MDH0655839.1"/>
    <property type="molecule type" value="Genomic_DNA"/>
</dbReference>
<dbReference type="Gene3D" id="3.90.550.10">
    <property type="entry name" value="Spore Coat Polysaccharide Biosynthesis Protein SpsA, Chain A"/>
    <property type="match status" value="1"/>
</dbReference>
<dbReference type="PANTHER" id="PTHR43179">
    <property type="entry name" value="RHAMNOSYLTRANSFERASE WBBL"/>
    <property type="match status" value="1"/>
</dbReference>
<dbReference type="Proteomes" id="UP001161099">
    <property type="component" value="Unassembled WGS sequence"/>
</dbReference>
<dbReference type="NCBIfam" id="TIGR01556">
    <property type="entry name" value="rhamnosyltran"/>
    <property type="match status" value="1"/>
</dbReference>
<name>A0AA42IK42_ACIJO</name>
<gene>
    <name evidence="5" type="ORF">N5D11_06880</name>
</gene>